<dbReference type="InterPro" id="IPR017138">
    <property type="entry name" value="Asp_Glu_LeuTrfase"/>
</dbReference>
<dbReference type="eggNOG" id="COG2935">
    <property type="taxonomic scope" value="Bacteria"/>
</dbReference>
<keyword evidence="1 4" id="KW-0963">Cytoplasm</keyword>
<feature type="domain" description="N-end aminoacyl transferase N-terminal" evidence="5">
    <location>
        <begin position="21"/>
        <end position="91"/>
    </location>
</feature>
<dbReference type="GO" id="GO:0071596">
    <property type="term" value="P:ubiquitin-dependent protein catabolic process via the N-end rule pathway"/>
    <property type="evidence" value="ECO:0007669"/>
    <property type="project" value="InterPro"/>
</dbReference>
<keyword evidence="2 4" id="KW-0808">Transferase</keyword>
<accession>I3Y7L3</accession>
<dbReference type="InterPro" id="IPR007471">
    <property type="entry name" value="N-end_Aminoacyl_Trfase_N"/>
</dbReference>
<comment type="similarity">
    <text evidence="4">Belongs to the R-transferase family. Bpt subfamily.</text>
</comment>
<dbReference type="EMBL" id="CP003154">
    <property type="protein sequence ID" value="AFL72981.1"/>
    <property type="molecule type" value="Genomic_DNA"/>
</dbReference>
<proteinExistence type="inferred from homology"/>
<dbReference type="NCBIfam" id="NF002342">
    <property type="entry name" value="PRK01305.1-3"/>
    <property type="match status" value="1"/>
</dbReference>
<evidence type="ECO:0000256" key="4">
    <source>
        <dbReference type="HAMAP-Rule" id="MF_00689"/>
    </source>
</evidence>
<organism evidence="7 8">
    <name type="scientific">Thiocystis violascens (strain ATCC 17096 / DSM 198 / 6111)</name>
    <name type="common">Chromatium violascens</name>
    <dbReference type="NCBI Taxonomy" id="765911"/>
    <lineage>
        <taxon>Bacteria</taxon>
        <taxon>Pseudomonadati</taxon>
        <taxon>Pseudomonadota</taxon>
        <taxon>Gammaproteobacteria</taxon>
        <taxon>Chromatiales</taxon>
        <taxon>Chromatiaceae</taxon>
        <taxon>Thiocystis</taxon>
    </lineage>
</organism>
<dbReference type="Pfam" id="PF04377">
    <property type="entry name" value="ATE_C"/>
    <property type="match status" value="1"/>
</dbReference>
<dbReference type="OrthoDB" id="9782022at2"/>
<dbReference type="NCBIfam" id="NF002346">
    <property type="entry name" value="PRK01305.2-3"/>
    <property type="match status" value="1"/>
</dbReference>
<dbReference type="GO" id="GO:0004057">
    <property type="term" value="F:arginyl-tRNA--protein transferase activity"/>
    <property type="evidence" value="ECO:0007669"/>
    <property type="project" value="InterPro"/>
</dbReference>
<protein>
    <recommendedName>
        <fullName evidence="4">Aspartate/glutamate leucyltransferase</fullName>
        <ecNumber evidence="4">2.3.2.29</ecNumber>
    </recommendedName>
</protein>
<sequence>MSQETNPNRGRYLALYMTAEHPCSYLEGRQARTLFVDPSARIDNATYQVLIDQGFRRSGSHIYRPACRGCSACVPVRIPVEAFRPDRSQRRNWKRNALDFVLVDTPATFNPEHFNLYRRYLERRHPDGSMADDASEESYRRFLVEPWGGATRFIELRLDGQLVGVAVTDWLDSGLSAVYTLFDPDHARRAPGTFAVLCQIETARRLGLQSLYLGYWIEKSQKMAYKERFRPIETWNGRRWMRFERSAALDPG</sequence>
<dbReference type="PANTHER" id="PTHR21367:SF1">
    <property type="entry name" value="ARGINYL-TRNA--PROTEIN TRANSFERASE 1"/>
    <property type="match status" value="1"/>
</dbReference>
<comment type="catalytic activity">
    <reaction evidence="4">
        <text>N-terminal L-glutamyl-[protein] + L-leucyl-tRNA(Leu) = N-terminal L-leucyl-L-glutamyl-[protein] + tRNA(Leu) + H(+)</text>
        <dbReference type="Rhea" id="RHEA:50412"/>
        <dbReference type="Rhea" id="RHEA-COMP:9613"/>
        <dbReference type="Rhea" id="RHEA-COMP:9622"/>
        <dbReference type="Rhea" id="RHEA-COMP:12664"/>
        <dbReference type="Rhea" id="RHEA-COMP:12668"/>
        <dbReference type="ChEBI" id="CHEBI:15378"/>
        <dbReference type="ChEBI" id="CHEBI:64721"/>
        <dbReference type="ChEBI" id="CHEBI:78442"/>
        <dbReference type="ChEBI" id="CHEBI:78494"/>
        <dbReference type="ChEBI" id="CHEBI:133041"/>
        <dbReference type="EC" id="2.3.2.29"/>
    </reaction>
</comment>
<dbReference type="AlphaFoldDB" id="I3Y7L3"/>
<feature type="domain" description="N-end rule aminoacyl transferase C-terminal" evidence="6">
    <location>
        <begin position="112"/>
        <end position="234"/>
    </location>
</feature>
<evidence type="ECO:0000259" key="6">
    <source>
        <dbReference type="Pfam" id="PF04377"/>
    </source>
</evidence>
<dbReference type="GO" id="GO:0008914">
    <property type="term" value="F:leucyl-tRNA--protein transferase activity"/>
    <property type="evidence" value="ECO:0007669"/>
    <property type="project" value="UniProtKB-UniRule"/>
</dbReference>
<dbReference type="Proteomes" id="UP000006062">
    <property type="component" value="Chromosome"/>
</dbReference>
<evidence type="ECO:0000256" key="1">
    <source>
        <dbReference type="ARBA" id="ARBA00022490"/>
    </source>
</evidence>
<comment type="catalytic activity">
    <reaction evidence="4">
        <text>N-terminal L-aspartyl-[protein] + L-leucyl-tRNA(Leu) = N-terminal L-leucyl-L-aspartyl-[protein] + tRNA(Leu) + H(+)</text>
        <dbReference type="Rhea" id="RHEA:50420"/>
        <dbReference type="Rhea" id="RHEA-COMP:9613"/>
        <dbReference type="Rhea" id="RHEA-COMP:9622"/>
        <dbReference type="Rhea" id="RHEA-COMP:12669"/>
        <dbReference type="Rhea" id="RHEA-COMP:12674"/>
        <dbReference type="ChEBI" id="CHEBI:15378"/>
        <dbReference type="ChEBI" id="CHEBI:64720"/>
        <dbReference type="ChEBI" id="CHEBI:78442"/>
        <dbReference type="ChEBI" id="CHEBI:78494"/>
        <dbReference type="ChEBI" id="CHEBI:133042"/>
        <dbReference type="EC" id="2.3.2.29"/>
    </reaction>
</comment>
<dbReference type="InterPro" id="IPR030700">
    <property type="entry name" value="N-end_Aminoacyl_Trfase"/>
</dbReference>
<evidence type="ECO:0000259" key="5">
    <source>
        <dbReference type="Pfam" id="PF04376"/>
    </source>
</evidence>
<evidence type="ECO:0000256" key="3">
    <source>
        <dbReference type="ARBA" id="ARBA00023315"/>
    </source>
</evidence>
<dbReference type="RefSeq" id="WP_014777469.1">
    <property type="nucleotide sequence ID" value="NC_018012.1"/>
</dbReference>
<dbReference type="STRING" id="765911.Thivi_0946"/>
<evidence type="ECO:0000313" key="7">
    <source>
        <dbReference type="EMBL" id="AFL72981.1"/>
    </source>
</evidence>
<dbReference type="NCBIfam" id="NF002341">
    <property type="entry name" value="PRK01305.1-1"/>
    <property type="match status" value="1"/>
</dbReference>
<keyword evidence="3 4" id="KW-0012">Acyltransferase</keyword>
<dbReference type="PIRSF" id="PIRSF037208">
    <property type="entry name" value="ATE_pro_prd"/>
    <property type="match status" value="1"/>
</dbReference>
<evidence type="ECO:0000256" key="2">
    <source>
        <dbReference type="ARBA" id="ARBA00022679"/>
    </source>
</evidence>
<dbReference type="InterPro" id="IPR007472">
    <property type="entry name" value="N-end_Aminoacyl_Trfase_C"/>
</dbReference>
<comment type="function">
    <text evidence="4">Functions in the N-end rule pathway of protein degradation where it conjugates Leu from its aminoacyl-tRNA to the N-termini of proteins containing an N-terminal aspartate or glutamate.</text>
</comment>
<gene>
    <name evidence="4" type="primary">bpt</name>
    <name evidence="7" type="ordered locus">Thivi_0946</name>
</gene>
<dbReference type="HOGENOM" id="CLU_077607_0_0_6"/>
<dbReference type="InterPro" id="IPR016181">
    <property type="entry name" value="Acyl_CoA_acyltransferase"/>
</dbReference>
<dbReference type="KEGG" id="tvi:Thivi_0946"/>
<keyword evidence="8" id="KW-1185">Reference proteome</keyword>
<dbReference type="SUPFAM" id="SSF55729">
    <property type="entry name" value="Acyl-CoA N-acyltransferases (Nat)"/>
    <property type="match status" value="1"/>
</dbReference>
<dbReference type="EC" id="2.3.2.29" evidence="4"/>
<dbReference type="GO" id="GO:0005737">
    <property type="term" value="C:cytoplasm"/>
    <property type="evidence" value="ECO:0007669"/>
    <property type="project" value="UniProtKB-SubCell"/>
</dbReference>
<dbReference type="PANTHER" id="PTHR21367">
    <property type="entry name" value="ARGININE-TRNA-PROTEIN TRANSFERASE 1"/>
    <property type="match status" value="1"/>
</dbReference>
<comment type="subcellular location">
    <subcellularLocation>
        <location evidence="4">Cytoplasm</location>
    </subcellularLocation>
</comment>
<dbReference type="HAMAP" id="MF_00689">
    <property type="entry name" value="Bpt"/>
    <property type="match status" value="1"/>
</dbReference>
<evidence type="ECO:0000313" key="8">
    <source>
        <dbReference type="Proteomes" id="UP000006062"/>
    </source>
</evidence>
<reference evidence="7 8" key="1">
    <citation type="submission" date="2012-06" db="EMBL/GenBank/DDBJ databases">
        <title>Complete sequence of Thiocystis violascens DSM 198.</title>
        <authorList>
            <consortium name="US DOE Joint Genome Institute"/>
            <person name="Lucas S."/>
            <person name="Han J."/>
            <person name="Lapidus A."/>
            <person name="Cheng J.-F."/>
            <person name="Goodwin L."/>
            <person name="Pitluck S."/>
            <person name="Peters L."/>
            <person name="Ovchinnikova G."/>
            <person name="Teshima H."/>
            <person name="Detter J.C."/>
            <person name="Han C."/>
            <person name="Tapia R."/>
            <person name="Land M."/>
            <person name="Hauser L."/>
            <person name="Kyrpides N."/>
            <person name="Ivanova N."/>
            <person name="Pagani I."/>
            <person name="Vogl K."/>
            <person name="Liu Z."/>
            <person name="Frigaard N.-U."/>
            <person name="Bryant D."/>
            <person name="Woyke T."/>
        </authorList>
    </citation>
    <scope>NUCLEOTIDE SEQUENCE [LARGE SCALE GENOMIC DNA]</scope>
    <source>
        <strain evidence="8">ATCC 17096 / DSM 198 / 6111</strain>
    </source>
</reference>
<name>I3Y7L3_THIV6</name>
<dbReference type="Pfam" id="PF04376">
    <property type="entry name" value="ATE_N"/>
    <property type="match status" value="1"/>
</dbReference>